<evidence type="ECO:0000313" key="2">
    <source>
        <dbReference type="Proteomes" id="UP001143910"/>
    </source>
</evidence>
<proteinExistence type="predicted"/>
<sequence length="343" mass="36160">MMAANVVSGLPANPVAASAYSHIRNVTVFPNGTWIENIAVRWNGNLLVTLLNRPEVWEVEPLTGHSELVYSFPEATGTLGIAEIEHDVFAVNVGNSTLPATGVPGTWSIWTLDYNAGRPAKTSGGLSKTPAGKKVAAIPAAVFLNGLAALPTLPGVVLTADSFLGQVLAVDTKKGNWSVAIDLPELKANLTAVAQLGVNGLHIRDKHLYFTNSFKSPVLAKIPLSRDGHAAGPVQTIINSPQYQALVGYYADDFALDARLEYAWLTTDPSNVVVKISLATDKQQVVAGAASDPTVAGATSAAFGRRWEDIHTLYIVTNGGLANPSSAGVTGGKIVALNTDYYY</sequence>
<dbReference type="Proteomes" id="UP001143910">
    <property type="component" value="Unassembled WGS sequence"/>
</dbReference>
<accession>A0ACC1MZ43</accession>
<keyword evidence="2" id="KW-1185">Reference proteome</keyword>
<evidence type="ECO:0000313" key="1">
    <source>
        <dbReference type="EMBL" id="KAJ2971813.1"/>
    </source>
</evidence>
<gene>
    <name evidence="1" type="ORF">NQ176_g7511</name>
</gene>
<name>A0ACC1MZ43_9HYPO</name>
<organism evidence="1 2">
    <name type="scientific">Zarea fungicola</name>
    <dbReference type="NCBI Taxonomy" id="93591"/>
    <lineage>
        <taxon>Eukaryota</taxon>
        <taxon>Fungi</taxon>
        <taxon>Dikarya</taxon>
        <taxon>Ascomycota</taxon>
        <taxon>Pezizomycotina</taxon>
        <taxon>Sordariomycetes</taxon>
        <taxon>Hypocreomycetidae</taxon>
        <taxon>Hypocreales</taxon>
        <taxon>Cordycipitaceae</taxon>
        <taxon>Zarea</taxon>
    </lineage>
</organism>
<reference evidence="1" key="1">
    <citation type="submission" date="2022-08" db="EMBL/GenBank/DDBJ databases">
        <title>Genome Sequence of Lecanicillium fungicola.</title>
        <authorList>
            <person name="Buettner E."/>
        </authorList>
    </citation>
    <scope>NUCLEOTIDE SEQUENCE</scope>
    <source>
        <strain evidence="1">Babe33</strain>
    </source>
</reference>
<comment type="caution">
    <text evidence="1">The sequence shown here is derived from an EMBL/GenBank/DDBJ whole genome shotgun (WGS) entry which is preliminary data.</text>
</comment>
<protein>
    <submittedName>
        <fullName evidence="1">Uncharacterized protein</fullName>
    </submittedName>
</protein>
<dbReference type="EMBL" id="JANJQO010001264">
    <property type="protein sequence ID" value="KAJ2971813.1"/>
    <property type="molecule type" value="Genomic_DNA"/>
</dbReference>